<accession>A0ABY7DN30</accession>
<organism evidence="1 2">
    <name type="scientific">Mya arenaria</name>
    <name type="common">Soft-shell clam</name>
    <dbReference type="NCBI Taxonomy" id="6604"/>
    <lineage>
        <taxon>Eukaryota</taxon>
        <taxon>Metazoa</taxon>
        <taxon>Spiralia</taxon>
        <taxon>Lophotrochozoa</taxon>
        <taxon>Mollusca</taxon>
        <taxon>Bivalvia</taxon>
        <taxon>Autobranchia</taxon>
        <taxon>Heteroconchia</taxon>
        <taxon>Euheterodonta</taxon>
        <taxon>Imparidentia</taxon>
        <taxon>Neoheterodontei</taxon>
        <taxon>Myida</taxon>
        <taxon>Myoidea</taxon>
        <taxon>Myidae</taxon>
        <taxon>Mya</taxon>
    </lineage>
</organism>
<evidence type="ECO:0000313" key="2">
    <source>
        <dbReference type="Proteomes" id="UP001164746"/>
    </source>
</evidence>
<dbReference type="EMBL" id="CP111014">
    <property type="protein sequence ID" value="WAQ99102.1"/>
    <property type="molecule type" value="Genomic_DNA"/>
</dbReference>
<reference evidence="1" key="1">
    <citation type="submission" date="2022-11" db="EMBL/GenBank/DDBJ databases">
        <title>Centuries of genome instability and evolution in soft-shell clam transmissible cancer (bioRxiv).</title>
        <authorList>
            <person name="Hart S.F.M."/>
            <person name="Yonemitsu M.A."/>
            <person name="Giersch R.M."/>
            <person name="Beal B.F."/>
            <person name="Arriagada G."/>
            <person name="Davis B.W."/>
            <person name="Ostrander E.A."/>
            <person name="Goff S.P."/>
            <person name="Metzger M.J."/>
        </authorList>
    </citation>
    <scope>NUCLEOTIDE SEQUENCE</scope>
    <source>
        <strain evidence="1">MELC-2E11</strain>
        <tissue evidence="1">Siphon/mantle</tissue>
    </source>
</reference>
<keyword evidence="2" id="KW-1185">Reference proteome</keyword>
<name>A0ABY7DN30_MYAAR</name>
<protein>
    <submittedName>
        <fullName evidence="1">Uncharacterized protein</fullName>
    </submittedName>
</protein>
<gene>
    <name evidence="1" type="ORF">MAR_023475</name>
</gene>
<evidence type="ECO:0000313" key="1">
    <source>
        <dbReference type="EMBL" id="WAQ99102.1"/>
    </source>
</evidence>
<sequence>MAKSTYPMKPVGLSDDHILLITDAEAASFTCLEELHNIVANKKCLLVNWNENYTEFAEVESNFDQTIRVTFLEGKHSADMNTVQKKILSFMGMLLDDDTGIHFDDFRDKLDFKRKLKFPLK</sequence>
<proteinExistence type="predicted"/>
<dbReference type="Proteomes" id="UP001164746">
    <property type="component" value="Chromosome 3"/>
</dbReference>